<evidence type="ECO:0000313" key="2">
    <source>
        <dbReference type="EMBL" id="MCW6034984.1"/>
    </source>
</evidence>
<sequence>MYTTISPEGQLNNYASEPKMYYAQYPNQAQQKRYVRQGALAILLVTSLILMAFAVS</sequence>
<keyword evidence="1" id="KW-1133">Transmembrane helix</keyword>
<dbReference type="RefSeq" id="WP_265262644.1">
    <property type="nucleotide sequence ID" value="NZ_JAIHOM010000005.1"/>
</dbReference>
<accession>A0ABT3L0F8</accession>
<dbReference type="InterPro" id="IPR048028">
    <property type="entry name" value="Psb34-like"/>
</dbReference>
<reference evidence="2 3" key="1">
    <citation type="submission" date="2021-08" db="EMBL/GenBank/DDBJ databases">
        <title>Draft genome sequence of Spirulina subsalsa with high tolerance to salinity and hype-accumulation of phycocyanin.</title>
        <authorList>
            <person name="Pei H."/>
            <person name="Jiang L."/>
        </authorList>
    </citation>
    <scope>NUCLEOTIDE SEQUENCE [LARGE SCALE GENOMIC DNA]</scope>
    <source>
        <strain evidence="2 3">FACHB-351</strain>
    </source>
</reference>
<feature type="transmembrane region" description="Helical" evidence="1">
    <location>
        <begin position="38"/>
        <end position="55"/>
    </location>
</feature>
<dbReference type="Proteomes" id="UP001526426">
    <property type="component" value="Unassembled WGS sequence"/>
</dbReference>
<dbReference type="NCBIfam" id="NF033486">
    <property type="entry name" value="harvest_ssl1498"/>
    <property type="match status" value="1"/>
</dbReference>
<proteinExistence type="predicted"/>
<gene>
    <name evidence="2" type="ORF">K4A83_01675</name>
</gene>
<name>A0ABT3L0F8_9CYAN</name>
<evidence type="ECO:0000313" key="3">
    <source>
        <dbReference type="Proteomes" id="UP001526426"/>
    </source>
</evidence>
<dbReference type="Pfam" id="PF26394">
    <property type="entry name" value="Psb34"/>
    <property type="match status" value="1"/>
</dbReference>
<keyword evidence="1" id="KW-0472">Membrane</keyword>
<comment type="caution">
    <text evidence="2">The sequence shown here is derived from an EMBL/GenBank/DDBJ whole genome shotgun (WGS) entry which is preliminary data.</text>
</comment>
<keyword evidence="1" id="KW-0812">Transmembrane</keyword>
<organism evidence="2 3">
    <name type="scientific">Spirulina subsalsa FACHB-351</name>
    <dbReference type="NCBI Taxonomy" id="234711"/>
    <lineage>
        <taxon>Bacteria</taxon>
        <taxon>Bacillati</taxon>
        <taxon>Cyanobacteriota</taxon>
        <taxon>Cyanophyceae</taxon>
        <taxon>Spirulinales</taxon>
        <taxon>Spirulinaceae</taxon>
        <taxon>Spirulina</taxon>
    </lineage>
</organism>
<protein>
    <submittedName>
        <fullName evidence="2">Ssl1498 family light-harvesting-like protein</fullName>
    </submittedName>
</protein>
<dbReference type="EMBL" id="JAIHOM010000005">
    <property type="protein sequence ID" value="MCW6034984.1"/>
    <property type="molecule type" value="Genomic_DNA"/>
</dbReference>
<evidence type="ECO:0000256" key="1">
    <source>
        <dbReference type="SAM" id="Phobius"/>
    </source>
</evidence>
<keyword evidence="3" id="KW-1185">Reference proteome</keyword>